<keyword evidence="2" id="KW-1133">Transmembrane helix</keyword>
<dbReference type="AlphaFoldDB" id="A0A7K3VXK0"/>
<feature type="region of interest" description="Disordered" evidence="1">
    <location>
        <begin position="1"/>
        <end position="20"/>
    </location>
</feature>
<feature type="transmembrane region" description="Helical" evidence="2">
    <location>
        <begin position="27"/>
        <end position="48"/>
    </location>
</feature>
<gene>
    <name evidence="3" type="ORF">GCU56_05575</name>
</gene>
<evidence type="ECO:0000256" key="1">
    <source>
        <dbReference type="SAM" id="MobiDB-lite"/>
    </source>
</evidence>
<feature type="transmembrane region" description="Helical" evidence="2">
    <location>
        <begin position="88"/>
        <end position="107"/>
    </location>
</feature>
<name>A0A7K3VXK0_9ACTN</name>
<sequence length="142" mass="14878">MLGGAAEPTAPRRGRHRPEAPPAVRRAALVVAVESAGLAVLAFVLLYLTITSTPDSVSRAVAEVVYVGFFAALLAAAAVGLWRVSGWARGPVIVLQVLLGLFGYTSAFEADRPLIGVPILVLVAVELYQLATPEARLAFSGR</sequence>
<accession>A0A7K3VXK0</accession>
<feature type="transmembrane region" description="Helical" evidence="2">
    <location>
        <begin position="60"/>
        <end position="82"/>
    </location>
</feature>
<evidence type="ECO:0000313" key="3">
    <source>
        <dbReference type="EMBL" id="NEK57342.1"/>
    </source>
</evidence>
<proteinExistence type="predicted"/>
<evidence type="ECO:0000313" key="4">
    <source>
        <dbReference type="Proteomes" id="UP000470246"/>
    </source>
</evidence>
<feature type="transmembrane region" description="Helical" evidence="2">
    <location>
        <begin position="114"/>
        <end position="131"/>
    </location>
</feature>
<dbReference type="EMBL" id="JAAGWF010000007">
    <property type="protein sequence ID" value="NEK57342.1"/>
    <property type="molecule type" value="Genomic_DNA"/>
</dbReference>
<comment type="caution">
    <text evidence="3">The sequence shown here is derived from an EMBL/GenBank/DDBJ whole genome shotgun (WGS) entry which is preliminary data.</text>
</comment>
<reference evidence="3 4" key="1">
    <citation type="submission" date="2020-02" db="EMBL/GenBank/DDBJ databases">
        <title>Geodermatophilus sabuli CPCC 205279 I12A-02694.</title>
        <authorList>
            <person name="Jiang Z."/>
        </authorList>
    </citation>
    <scope>NUCLEOTIDE SEQUENCE [LARGE SCALE GENOMIC DNA]</scope>
    <source>
        <strain evidence="3 4">I12A-02694</strain>
    </source>
</reference>
<organism evidence="3 4">
    <name type="scientific">Geodermatophilus sabuli</name>
    <dbReference type="NCBI Taxonomy" id="1564158"/>
    <lineage>
        <taxon>Bacteria</taxon>
        <taxon>Bacillati</taxon>
        <taxon>Actinomycetota</taxon>
        <taxon>Actinomycetes</taxon>
        <taxon>Geodermatophilales</taxon>
        <taxon>Geodermatophilaceae</taxon>
        <taxon>Geodermatophilus</taxon>
    </lineage>
</organism>
<evidence type="ECO:0000256" key="2">
    <source>
        <dbReference type="SAM" id="Phobius"/>
    </source>
</evidence>
<keyword evidence="2" id="KW-0472">Membrane</keyword>
<keyword evidence="2" id="KW-0812">Transmembrane</keyword>
<keyword evidence="4" id="KW-1185">Reference proteome</keyword>
<dbReference type="Proteomes" id="UP000470246">
    <property type="component" value="Unassembled WGS sequence"/>
</dbReference>
<protein>
    <submittedName>
        <fullName evidence="3">Uncharacterized protein</fullName>
    </submittedName>
</protein>